<comment type="similarity">
    <text evidence="3">Belongs to the alpha-ketoglutarate dehydrogenase family.</text>
</comment>
<dbReference type="CDD" id="cd02016">
    <property type="entry name" value="TPP_E1_OGDC_like"/>
    <property type="match status" value="1"/>
</dbReference>
<dbReference type="SMART" id="SM00861">
    <property type="entry name" value="Transket_pyr"/>
    <property type="match status" value="1"/>
</dbReference>
<accession>A0ABM9AJU3</accession>
<keyword evidence="9" id="KW-1185">Reference proteome</keyword>
<evidence type="ECO:0000256" key="6">
    <source>
        <dbReference type="ARBA" id="ARBA00023052"/>
    </source>
</evidence>
<dbReference type="Pfam" id="PF16870">
    <property type="entry name" value="OxoGdeHyase_C"/>
    <property type="match status" value="1"/>
</dbReference>
<evidence type="ECO:0000256" key="5">
    <source>
        <dbReference type="ARBA" id="ARBA00023002"/>
    </source>
</evidence>
<gene>
    <name evidence="8" type="primary">sucA</name>
    <name evidence="8" type="ORF">EMA8858_00096</name>
</gene>
<dbReference type="EC" id="1.2.4.2" evidence="4"/>
<comment type="caution">
    <text evidence="8">The sequence shown here is derived from an EMBL/GenBank/DDBJ whole genome shotgun (WGS) entry which is preliminary data.</text>
</comment>
<sequence length="934" mass="105781">MDQFSYIANADVVALDALYQQYKENPTSVDESWQNFFKGFEFNQTFNGSSNGANTTAKPAAGVPLSAEHTRKEMEVVHLIRGYRSRGHLLSKTNPIGGRKDRQPMLELSDFNLSEADLETVFEAGIELFGEAATLRKIVDALKKVYLGKIGFEYLYIRDRKAKNWLRKKIENEYLYFDPSREQKLRIFEKLNEAVNFENFIHTKFLGKKRFSLEGGESTIPALDIAINRGAELGVEEVVIGMAHRGRLNVLTNIMQKPYEQVFNEFEENVQLESYSDGDVKYHMGYSSQVETPAGKRVSLKLMANPSHLEAVNPVVVGYARARADAHFEKAAIKPNDRDDIYDKVLPILIHGDAAVAGQGIVYEVTQMSNLPAYYTGGTLHFVINNQVGFTTDFDDARSSIYCSDIAKIIDAPIFHVNGDDPEAVVYAMKLATEFRQEFNRDVFVDMVCYRKYGHNESDEPRMTQPTMYKTIDAHANPREIYLKELMTRGEADTKFAEEMKKGFEGELQDLLAKVKQKQLPYQKPKLEEAWAKLRRSVPEDFEKSPATGISQDVIDKVGKALSNVPEGFKPIKQIEKILEERKAIFAKDKPFNWSVGELMAYGSILNEGKFVRFTGQDVQRGTFTHRHAVLHDSETNQNYNNLAHLGEGQGKFEIYNSLLSEYGVMGFEYGYAMANPDALVIWEAQFGDFVNGAQTMIDQFISATESKWNTMNGLVLLLPHGYEGQGPEHSNARPERFLQLAAEYNMYVCVCTTPANIFHMMRRQLALPFRKPCIHMSPKSMLRHPLAVSPMSDFAEGTHFQEVIGDKQADPKKVKRVLLCSGKVYYDLLDKQQKENRTDTAIVRVEQLHPFPKTQVEAELAKYKGAANRKPEVIWVQEEPENMGCWSFVLREFPEIGLGNVVARKASASPATGFTKVHAKEQADIVERAYAAK</sequence>
<reference evidence="8" key="1">
    <citation type="submission" date="2021-12" db="EMBL/GenBank/DDBJ databases">
        <authorList>
            <person name="Rodrigo-Torres L."/>
            <person name="Arahal R. D."/>
            <person name="Lucena T."/>
        </authorList>
    </citation>
    <scope>NUCLEOTIDE SEQUENCE</scope>
    <source>
        <strain evidence="8">CECT 8858</strain>
    </source>
</reference>
<dbReference type="NCBIfam" id="NF008907">
    <property type="entry name" value="PRK12270.1"/>
    <property type="match status" value="1"/>
</dbReference>
<name>A0ABM9AJU3_9BACT</name>
<keyword evidence="6" id="KW-0786">Thiamine pyrophosphate</keyword>
<dbReference type="InterPro" id="IPR005475">
    <property type="entry name" value="Transketolase-like_Pyr-bd"/>
</dbReference>
<dbReference type="Gene3D" id="3.40.50.970">
    <property type="match status" value="1"/>
</dbReference>
<keyword evidence="5 8" id="KW-0560">Oxidoreductase</keyword>
<evidence type="ECO:0000313" key="9">
    <source>
        <dbReference type="Proteomes" id="UP000837932"/>
    </source>
</evidence>
<dbReference type="InterPro" id="IPR042179">
    <property type="entry name" value="KGD_C_sf"/>
</dbReference>
<comment type="function">
    <text evidence="2">E1 component of the 2-oxoglutarate dehydrogenase (OGDH) complex which catalyzes the decarboxylation of 2-oxoglutarate, the first step in the conversion of 2-oxoglutarate to succinyl-CoA and CO(2).</text>
</comment>
<dbReference type="Proteomes" id="UP000837932">
    <property type="component" value="Unassembled WGS sequence"/>
</dbReference>
<evidence type="ECO:0000256" key="3">
    <source>
        <dbReference type="ARBA" id="ARBA00006936"/>
    </source>
</evidence>
<organism evidence="8 9">
    <name type="scientific">Emticicia aquatica</name>
    <dbReference type="NCBI Taxonomy" id="1681835"/>
    <lineage>
        <taxon>Bacteria</taxon>
        <taxon>Pseudomonadati</taxon>
        <taxon>Bacteroidota</taxon>
        <taxon>Cytophagia</taxon>
        <taxon>Cytophagales</taxon>
        <taxon>Leadbetterellaceae</taxon>
        <taxon>Emticicia</taxon>
    </lineage>
</organism>
<dbReference type="NCBIfam" id="NF006914">
    <property type="entry name" value="PRK09404.1"/>
    <property type="match status" value="1"/>
</dbReference>
<dbReference type="RefSeq" id="WP_238803752.1">
    <property type="nucleotide sequence ID" value="NZ_CAKLPY010000001.1"/>
</dbReference>
<dbReference type="Gene3D" id="1.10.287.1150">
    <property type="entry name" value="TPP helical domain"/>
    <property type="match status" value="1"/>
</dbReference>
<dbReference type="Pfam" id="PF00676">
    <property type="entry name" value="E1_dh"/>
    <property type="match status" value="1"/>
</dbReference>
<proteinExistence type="inferred from homology"/>
<feature type="domain" description="Transketolase-like pyrimidine-binding" evidence="7">
    <location>
        <begin position="592"/>
        <end position="785"/>
    </location>
</feature>
<dbReference type="InterPro" id="IPR001017">
    <property type="entry name" value="DH_E1"/>
</dbReference>
<evidence type="ECO:0000256" key="1">
    <source>
        <dbReference type="ARBA" id="ARBA00001964"/>
    </source>
</evidence>
<dbReference type="InterPro" id="IPR029061">
    <property type="entry name" value="THDP-binding"/>
</dbReference>
<dbReference type="SUPFAM" id="SSF52518">
    <property type="entry name" value="Thiamin diphosphate-binding fold (THDP-binding)"/>
    <property type="match status" value="2"/>
</dbReference>
<dbReference type="InterPro" id="IPR032106">
    <property type="entry name" value="2-oxogl_dehyd_N"/>
</dbReference>
<dbReference type="PANTHER" id="PTHR23152:SF4">
    <property type="entry name" value="2-OXOADIPATE DEHYDROGENASE COMPLEX COMPONENT E1"/>
    <property type="match status" value="1"/>
</dbReference>
<protein>
    <recommendedName>
        <fullName evidence="4">oxoglutarate dehydrogenase (succinyl-transferring)</fullName>
        <ecNumber evidence="4">1.2.4.2</ecNumber>
    </recommendedName>
</protein>
<dbReference type="PANTHER" id="PTHR23152">
    <property type="entry name" value="2-OXOGLUTARATE DEHYDROGENASE"/>
    <property type="match status" value="1"/>
</dbReference>
<comment type="cofactor">
    <cofactor evidence="1">
        <name>thiamine diphosphate</name>
        <dbReference type="ChEBI" id="CHEBI:58937"/>
    </cofactor>
</comment>
<dbReference type="InterPro" id="IPR031717">
    <property type="entry name" value="ODO-1/KGD_C"/>
</dbReference>
<evidence type="ECO:0000256" key="2">
    <source>
        <dbReference type="ARBA" id="ARBA00003906"/>
    </source>
</evidence>
<dbReference type="Pfam" id="PF02779">
    <property type="entry name" value="Transket_pyr"/>
    <property type="match status" value="1"/>
</dbReference>
<dbReference type="GO" id="GO:0004591">
    <property type="term" value="F:oxoglutarate dehydrogenase (succinyl-transferring) activity"/>
    <property type="evidence" value="ECO:0007669"/>
    <property type="project" value="UniProtKB-EC"/>
</dbReference>
<evidence type="ECO:0000259" key="7">
    <source>
        <dbReference type="SMART" id="SM00861"/>
    </source>
</evidence>
<dbReference type="EMBL" id="CAKLPY010000001">
    <property type="protein sequence ID" value="CAH0993989.1"/>
    <property type="molecule type" value="Genomic_DNA"/>
</dbReference>
<dbReference type="Pfam" id="PF16078">
    <property type="entry name" value="2-oxogl_dehyd_N"/>
    <property type="match status" value="1"/>
</dbReference>
<evidence type="ECO:0000256" key="4">
    <source>
        <dbReference type="ARBA" id="ARBA00012280"/>
    </source>
</evidence>
<dbReference type="PIRSF" id="PIRSF000157">
    <property type="entry name" value="Oxoglu_dh_E1"/>
    <property type="match status" value="1"/>
</dbReference>
<dbReference type="Gene3D" id="3.40.50.11610">
    <property type="entry name" value="Multifunctional 2-oxoglutarate metabolism enzyme, C-terminal domain"/>
    <property type="match status" value="1"/>
</dbReference>
<dbReference type="InterPro" id="IPR011603">
    <property type="entry name" value="2oxoglutarate_DH_E1"/>
</dbReference>
<dbReference type="Gene3D" id="3.40.50.12470">
    <property type="match status" value="1"/>
</dbReference>
<dbReference type="NCBIfam" id="TIGR00239">
    <property type="entry name" value="2oxo_dh_E1"/>
    <property type="match status" value="1"/>
</dbReference>
<evidence type="ECO:0000313" key="8">
    <source>
        <dbReference type="EMBL" id="CAH0993989.1"/>
    </source>
</evidence>